<feature type="transmembrane region" description="Helical" evidence="1">
    <location>
        <begin position="232"/>
        <end position="250"/>
    </location>
</feature>
<evidence type="ECO:0008006" key="4">
    <source>
        <dbReference type="Google" id="ProtNLM"/>
    </source>
</evidence>
<dbReference type="AlphaFoldDB" id="A0A7J5HJY0"/>
<keyword evidence="1" id="KW-0812">Transmembrane</keyword>
<evidence type="ECO:0000313" key="3">
    <source>
        <dbReference type="Proteomes" id="UP000466952"/>
    </source>
</evidence>
<name>A0A7J5HJY0_BACUN</name>
<feature type="transmembrane region" description="Helical" evidence="1">
    <location>
        <begin position="195"/>
        <end position="220"/>
    </location>
</feature>
<feature type="transmembrane region" description="Helical" evidence="1">
    <location>
        <begin position="7"/>
        <end position="25"/>
    </location>
</feature>
<feature type="transmembrane region" description="Helical" evidence="1">
    <location>
        <begin position="313"/>
        <end position="335"/>
    </location>
</feature>
<keyword evidence="1" id="KW-0472">Membrane</keyword>
<comment type="caution">
    <text evidence="2">The sequence shown here is derived from an EMBL/GenBank/DDBJ whole genome shotgun (WGS) entry which is preliminary data.</text>
</comment>
<dbReference type="RefSeq" id="WP_005836377.1">
    <property type="nucleotide sequence ID" value="NZ_JADNJE010000003.1"/>
</dbReference>
<dbReference type="Proteomes" id="UP000466952">
    <property type="component" value="Unassembled WGS sequence"/>
</dbReference>
<sequence length="389" mass="44198">MIIPVKTSKWFTYYLLFLPLVMMYSVPGTGIRIPTLLTAIAMLYSLLQLANRHMRVPIYMLLPLFMYLTYVMFKSSLQLAFLCGSVIIIISAICTGIVNVFLLRKVLEKVAIVAAFCVIFQQIVHILTGIHFHFYLLPFFANDLLEQYNNAITTGAVEGMYRPCAFFLEPAQYSQYCTIGLGSCLFTHRPKTKNALFISLGIFASTSGMGFVSVFAIWGAWALSRQKTKKNFIRSLPVILIALFLVFFLLDNISFTHNIINRFTSTSGDDYNAINGRLFWWDTYFGDFNVSDFLTGFGLDNLPDGVYFTGFMKLLYCYGLIGTTLLLLFLGMLIIKADIFVKVCTSLYTGLLFFADLTYYHNLIFYIGVYLALYIFNKERVNIAGTLKA</sequence>
<keyword evidence="1" id="KW-1133">Transmembrane helix</keyword>
<protein>
    <recommendedName>
        <fullName evidence="4">O-antigen ligase domain-containing protein</fullName>
    </recommendedName>
</protein>
<evidence type="ECO:0000256" key="1">
    <source>
        <dbReference type="SAM" id="Phobius"/>
    </source>
</evidence>
<feature type="transmembrane region" description="Helical" evidence="1">
    <location>
        <begin position="79"/>
        <end position="103"/>
    </location>
</feature>
<feature type="transmembrane region" description="Helical" evidence="1">
    <location>
        <begin position="347"/>
        <end position="376"/>
    </location>
</feature>
<reference evidence="2 3" key="1">
    <citation type="journal article" date="2019" name="Nat. Med.">
        <title>A library of human gut bacterial isolates paired with longitudinal multiomics data enables mechanistic microbiome research.</title>
        <authorList>
            <person name="Poyet M."/>
            <person name="Groussin M."/>
            <person name="Gibbons S.M."/>
            <person name="Avila-Pacheco J."/>
            <person name="Jiang X."/>
            <person name="Kearney S.M."/>
            <person name="Perrotta A.R."/>
            <person name="Berdy B."/>
            <person name="Zhao S."/>
            <person name="Lieberman T.D."/>
            <person name="Swanson P.K."/>
            <person name="Smith M."/>
            <person name="Roesemann S."/>
            <person name="Alexander J.E."/>
            <person name="Rich S.A."/>
            <person name="Livny J."/>
            <person name="Vlamakis H."/>
            <person name="Clish C."/>
            <person name="Bullock K."/>
            <person name="Deik A."/>
            <person name="Scott J."/>
            <person name="Pierce K.A."/>
            <person name="Xavier R.J."/>
            <person name="Alm E.J."/>
        </authorList>
    </citation>
    <scope>NUCLEOTIDE SEQUENCE [LARGE SCALE GENOMIC DNA]</scope>
    <source>
        <strain evidence="2 3">BIOML-A11</strain>
    </source>
</reference>
<evidence type="ECO:0000313" key="2">
    <source>
        <dbReference type="EMBL" id="KAB4211594.1"/>
    </source>
</evidence>
<feature type="transmembrane region" description="Helical" evidence="1">
    <location>
        <begin position="110"/>
        <end position="136"/>
    </location>
</feature>
<feature type="transmembrane region" description="Helical" evidence="1">
    <location>
        <begin position="56"/>
        <end position="73"/>
    </location>
</feature>
<dbReference type="EMBL" id="WCTR01000009">
    <property type="protein sequence ID" value="KAB4211594.1"/>
    <property type="molecule type" value="Genomic_DNA"/>
</dbReference>
<organism evidence="2 3">
    <name type="scientific">Bacteroides uniformis</name>
    <dbReference type="NCBI Taxonomy" id="820"/>
    <lineage>
        <taxon>Bacteria</taxon>
        <taxon>Pseudomonadati</taxon>
        <taxon>Bacteroidota</taxon>
        <taxon>Bacteroidia</taxon>
        <taxon>Bacteroidales</taxon>
        <taxon>Bacteroidaceae</taxon>
        <taxon>Bacteroides</taxon>
    </lineage>
</organism>
<gene>
    <name evidence="2" type="ORF">GAP55_13795</name>
</gene>
<accession>A0A7J5HJY0</accession>
<dbReference type="GeneID" id="29792388"/>
<proteinExistence type="predicted"/>